<proteinExistence type="predicted"/>
<accession>D7FIC0</accession>
<feature type="region of interest" description="Disordered" evidence="1">
    <location>
        <begin position="217"/>
        <end position="369"/>
    </location>
</feature>
<dbReference type="InParanoid" id="D7FIC0"/>
<keyword evidence="4" id="KW-1185">Reference proteome</keyword>
<evidence type="ECO:0000313" key="4">
    <source>
        <dbReference type="Proteomes" id="UP000002630"/>
    </source>
</evidence>
<feature type="compositionally biased region" description="Basic residues" evidence="1">
    <location>
        <begin position="330"/>
        <end position="340"/>
    </location>
</feature>
<feature type="region of interest" description="Disordered" evidence="1">
    <location>
        <begin position="409"/>
        <end position="460"/>
    </location>
</feature>
<dbReference type="PANTHER" id="PTHR13394">
    <property type="entry name" value="ORIGIN RECOGNITION COMPLEX SUBUNIT 6"/>
    <property type="match status" value="1"/>
</dbReference>
<feature type="compositionally biased region" description="Polar residues" evidence="1">
    <location>
        <begin position="219"/>
        <end position="229"/>
    </location>
</feature>
<organism evidence="3 4">
    <name type="scientific">Ectocarpus siliculosus</name>
    <name type="common">Brown alga</name>
    <name type="synonym">Conferva siliculosa</name>
    <dbReference type="NCBI Taxonomy" id="2880"/>
    <lineage>
        <taxon>Eukaryota</taxon>
        <taxon>Sar</taxon>
        <taxon>Stramenopiles</taxon>
        <taxon>Ochrophyta</taxon>
        <taxon>PX clade</taxon>
        <taxon>Phaeophyceae</taxon>
        <taxon>Ectocarpales</taxon>
        <taxon>Ectocarpaceae</taxon>
        <taxon>Ectocarpus</taxon>
    </lineage>
</organism>
<sequence length="460" mass="48136">MAPKRQNAELERLRLACNVDSTETITKAQEILRRMDTKCRPGTLGRGDLFRTCIAFDLACRALNCPVPQKTAVKLCGAPSESVYVAALGTAQRLLGVQRRYTCKEIAESVGDKSAGMKAAVELKRYKERFLASYPVRQVSGIDLDGTVYAVAAFYLCAKKLKHPVDKQRLLDLSLVREDEFMAVCRSMLDLCYSTLGVSVSDKPTAERLSRFQKAAALNNKNNGSSSAPSGVKDEQRPQGSAAQGPARSATLASSGPQRRNGGGFAASGNRRRIPLSGGRERLGAPGSHVTALARSIQAATQRKRHGGMTVAPLEPGGSNEASDSLNDRTHHRPATKRPRPTADATEAAAAPPAEPAGGGPEPHDSAACSSATVPARCTAPAPPRAAVCNPHATAATASPAAAVAATGKEAGEEEGRGGTAAGEGGVWAGLDPGRGAKGHGGMRSTQRGSRGCWLPWRTG</sequence>
<dbReference type="GO" id="GO:0005664">
    <property type="term" value="C:nuclear origin of replication recognition complex"/>
    <property type="evidence" value="ECO:0007669"/>
    <property type="project" value="InterPro"/>
</dbReference>
<dbReference type="Pfam" id="PF21913">
    <property type="entry name" value="ORC6_2nd"/>
    <property type="match status" value="1"/>
</dbReference>
<dbReference type="Gene3D" id="1.10.472.10">
    <property type="entry name" value="Cyclin-like"/>
    <property type="match status" value="1"/>
</dbReference>
<dbReference type="AlphaFoldDB" id="D7FIC0"/>
<feature type="domain" description="ORC6 second cyclin-like" evidence="2">
    <location>
        <begin position="104"/>
        <end position="190"/>
    </location>
</feature>
<dbReference type="OMA" id="NDRTHHR"/>
<dbReference type="EMBL" id="FN649748">
    <property type="protein sequence ID" value="CBJ28744.1"/>
    <property type="molecule type" value="Genomic_DNA"/>
</dbReference>
<dbReference type="CDD" id="cd11583">
    <property type="entry name" value="Orc6_mid"/>
    <property type="match status" value="1"/>
</dbReference>
<dbReference type="GO" id="GO:0006270">
    <property type="term" value="P:DNA replication initiation"/>
    <property type="evidence" value="ECO:0007669"/>
    <property type="project" value="TreeGrafter"/>
</dbReference>
<feature type="compositionally biased region" description="Gly residues" evidence="1">
    <location>
        <begin position="418"/>
        <end position="428"/>
    </location>
</feature>
<evidence type="ECO:0000313" key="3">
    <source>
        <dbReference type="EMBL" id="CBJ28744.1"/>
    </source>
</evidence>
<feature type="compositionally biased region" description="Low complexity" evidence="1">
    <location>
        <begin position="342"/>
        <end position="352"/>
    </location>
</feature>
<gene>
    <name evidence="3" type="ORF">Esi_0119_0040</name>
</gene>
<dbReference type="OrthoDB" id="5552484at2759"/>
<dbReference type="eggNOG" id="KOG4557">
    <property type="taxonomic scope" value="Eukaryota"/>
</dbReference>
<dbReference type="STRING" id="2880.D7FIC0"/>
<dbReference type="Proteomes" id="UP000002630">
    <property type="component" value="Linkage Group LG23"/>
</dbReference>
<name>D7FIC0_ECTSI</name>
<evidence type="ECO:0000259" key="2">
    <source>
        <dbReference type="Pfam" id="PF21913"/>
    </source>
</evidence>
<evidence type="ECO:0000256" key="1">
    <source>
        <dbReference type="SAM" id="MobiDB-lite"/>
    </source>
</evidence>
<dbReference type="InterPro" id="IPR054113">
    <property type="entry name" value="ORC6_cyclin-like_2nd"/>
</dbReference>
<dbReference type="PANTHER" id="PTHR13394:SF0">
    <property type="entry name" value="ORIGIN RECOGNITION COMPLEX SUBUNIT 6"/>
    <property type="match status" value="1"/>
</dbReference>
<dbReference type="InterPro" id="IPR020529">
    <property type="entry name" value="ORC6_met/pln"/>
</dbReference>
<dbReference type="EMBL" id="FN647870">
    <property type="protein sequence ID" value="CBJ28744.1"/>
    <property type="molecule type" value="Genomic_DNA"/>
</dbReference>
<reference evidence="3 4" key="1">
    <citation type="journal article" date="2010" name="Nature">
        <title>The Ectocarpus genome and the independent evolution of multicellularity in brown algae.</title>
        <authorList>
            <person name="Cock J.M."/>
            <person name="Sterck L."/>
            <person name="Rouze P."/>
            <person name="Scornet D."/>
            <person name="Allen A.E."/>
            <person name="Amoutzias G."/>
            <person name="Anthouard V."/>
            <person name="Artiguenave F."/>
            <person name="Aury J.M."/>
            <person name="Badger J.H."/>
            <person name="Beszteri B."/>
            <person name="Billiau K."/>
            <person name="Bonnet E."/>
            <person name="Bothwell J.H."/>
            <person name="Bowler C."/>
            <person name="Boyen C."/>
            <person name="Brownlee C."/>
            <person name="Carrano C.J."/>
            <person name="Charrier B."/>
            <person name="Cho G.Y."/>
            <person name="Coelho S.M."/>
            <person name="Collen J."/>
            <person name="Corre E."/>
            <person name="Da Silva C."/>
            <person name="Delage L."/>
            <person name="Delaroque N."/>
            <person name="Dittami S.M."/>
            <person name="Doulbeau S."/>
            <person name="Elias M."/>
            <person name="Farnham G."/>
            <person name="Gachon C.M."/>
            <person name="Gschloessl B."/>
            <person name="Heesch S."/>
            <person name="Jabbari K."/>
            <person name="Jubin C."/>
            <person name="Kawai H."/>
            <person name="Kimura K."/>
            <person name="Kloareg B."/>
            <person name="Kupper F.C."/>
            <person name="Lang D."/>
            <person name="Le Bail A."/>
            <person name="Leblanc C."/>
            <person name="Lerouge P."/>
            <person name="Lohr M."/>
            <person name="Lopez P.J."/>
            <person name="Martens C."/>
            <person name="Maumus F."/>
            <person name="Michel G."/>
            <person name="Miranda-Saavedra D."/>
            <person name="Morales J."/>
            <person name="Moreau H."/>
            <person name="Motomura T."/>
            <person name="Nagasato C."/>
            <person name="Napoli C.A."/>
            <person name="Nelson D.R."/>
            <person name="Nyvall-Collen P."/>
            <person name="Peters A.F."/>
            <person name="Pommier C."/>
            <person name="Potin P."/>
            <person name="Poulain J."/>
            <person name="Quesneville H."/>
            <person name="Read B."/>
            <person name="Rensing S.A."/>
            <person name="Ritter A."/>
            <person name="Rousvoal S."/>
            <person name="Samanta M."/>
            <person name="Samson G."/>
            <person name="Schroeder D.C."/>
            <person name="Segurens B."/>
            <person name="Strittmatter M."/>
            <person name="Tonon T."/>
            <person name="Tregear J.W."/>
            <person name="Valentin K."/>
            <person name="von Dassow P."/>
            <person name="Yamagishi T."/>
            <person name="Van de Peer Y."/>
            <person name="Wincker P."/>
        </authorList>
    </citation>
    <scope>NUCLEOTIDE SEQUENCE [LARGE SCALE GENOMIC DNA]</scope>
    <source>
        <strain evidence="4">Ec32 / CCAP1310/4</strain>
    </source>
</reference>
<protein>
    <recommendedName>
        <fullName evidence="2">ORC6 second cyclin-like domain-containing protein</fullName>
    </recommendedName>
</protein>